<dbReference type="GO" id="GO:1990115">
    <property type="term" value="P:RNA polymerase III assembly"/>
    <property type="evidence" value="ECO:0007669"/>
    <property type="project" value="TreeGrafter"/>
</dbReference>
<keyword evidence="2" id="KW-0143">Chaperone</keyword>
<evidence type="ECO:0000313" key="3">
    <source>
        <dbReference type="EMBL" id="JAS55165.1"/>
    </source>
</evidence>
<protein>
    <recommendedName>
        <fullName evidence="4">Prefoldin subunit 5</fullName>
    </recommendedName>
</protein>
<dbReference type="GO" id="GO:1990113">
    <property type="term" value="P:RNA polymerase I assembly"/>
    <property type="evidence" value="ECO:0007669"/>
    <property type="project" value="TreeGrafter"/>
</dbReference>
<dbReference type="InterPro" id="IPR009053">
    <property type="entry name" value="Prefoldin"/>
</dbReference>
<dbReference type="GO" id="GO:0016272">
    <property type="term" value="C:prefoldin complex"/>
    <property type="evidence" value="ECO:0007669"/>
    <property type="project" value="InterPro"/>
</dbReference>
<dbReference type="Pfam" id="PF02996">
    <property type="entry name" value="Prefoldin"/>
    <property type="match status" value="1"/>
</dbReference>
<dbReference type="CDD" id="cd23157">
    <property type="entry name" value="Prefoldin_5"/>
    <property type="match status" value="1"/>
</dbReference>
<evidence type="ECO:0000256" key="2">
    <source>
        <dbReference type="ARBA" id="ARBA00023186"/>
    </source>
</evidence>
<evidence type="ECO:0000256" key="1">
    <source>
        <dbReference type="ARBA" id="ARBA00010048"/>
    </source>
</evidence>
<dbReference type="EMBL" id="GECZ01014604">
    <property type="protein sequence ID" value="JAS55165.1"/>
    <property type="molecule type" value="Transcribed_RNA"/>
</dbReference>
<accession>A0A1B6FY93</accession>
<dbReference type="InterPro" id="IPR004127">
    <property type="entry name" value="Prefoldin_subunit_alpha"/>
</dbReference>
<evidence type="ECO:0008006" key="4">
    <source>
        <dbReference type="Google" id="ProtNLM"/>
    </source>
</evidence>
<reference evidence="3" key="1">
    <citation type="submission" date="2015-11" db="EMBL/GenBank/DDBJ databases">
        <title>De novo transcriptome assembly of four potential Pierce s Disease insect vectors from Arizona vineyards.</title>
        <authorList>
            <person name="Tassone E.E."/>
        </authorList>
    </citation>
    <scope>NUCLEOTIDE SEQUENCE</scope>
</reference>
<name>A0A1B6FY93_9HEMI</name>
<dbReference type="SUPFAM" id="SSF46579">
    <property type="entry name" value="Prefoldin"/>
    <property type="match status" value="1"/>
</dbReference>
<dbReference type="GO" id="GO:0006457">
    <property type="term" value="P:protein folding"/>
    <property type="evidence" value="ECO:0007669"/>
    <property type="project" value="InterPro"/>
</dbReference>
<dbReference type="FunFam" id="1.10.287.370:FF:000004">
    <property type="entry name" value="Probable prefoldin subunit 5"/>
    <property type="match status" value="1"/>
</dbReference>
<proteinExistence type="inferred from homology"/>
<dbReference type="Gene3D" id="1.10.287.370">
    <property type="match status" value="1"/>
</dbReference>
<dbReference type="PANTHER" id="PTHR12674:SF2">
    <property type="entry name" value="PREFOLDIN SUBUNIT 5"/>
    <property type="match status" value="1"/>
</dbReference>
<dbReference type="GO" id="GO:0051082">
    <property type="term" value="F:unfolded protein binding"/>
    <property type="evidence" value="ECO:0007669"/>
    <property type="project" value="InterPro"/>
</dbReference>
<dbReference type="InterPro" id="IPR011599">
    <property type="entry name" value="PFD_alpha_archaea"/>
</dbReference>
<sequence length="160" mass="17681">MSGAEELQAVDLTKLNMQQLAQLKHQVDSELGILQDSLHSLKIAQSKFQDSKENLDKISTASKGKDILVPLTASMYVPGRIADVDKVMLDIGTGYYVEKDLDGARDYFKRKIAFVTEQMEKIQAVGVEKSKIRDVLIEVIGMKINQMAANQPQAQAAAKT</sequence>
<dbReference type="PANTHER" id="PTHR12674">
    <property type="entry name" value="PREFOLDIN SUBUNIT 5"/>
    <property type="match status" value="1"/>
</dbReference>
<dbReference type="AlphaFoldDB" id="A0A1B6FY93"/>
<organism evidence="3">
    <name type="scientific">Cuerna arida</name>
    <dbReference type="NCBI Taxonomy" id="1464854"/>
    <lineage>
        <taxon>Eukaryota</taxon>
        <taxon>Metazoa</taxon>
        <taxon>Ecdysozoa</taxon>
        <taxon>Arthropoda</taxon>
        <taxon>Hexapoda</taxon>
        <taxon>Insecta</taxon>
        <taxon>Pterygota</taxon>
        <taxon>Neoptera</taxon>
        <taxon>Paraneoptera</taxon>
        <taxon>Hemiptera</taxon>
        <taxon>Auchenorrhyncha</taxon>
        <taxon>Membracoidea</taxon>
        <taxon>Cicadellidae</taxon>
        <taxon>Cicadellinae</taxon>
        <taxon>Proconiini</taxon>
        <taxon>Cuerna</taxon>
    </lineage>
</organism>
<gene>
    <name evidence="3" type="ORF">g.14544</name>
</gene>
<dbReference type="NCBIfam" id="TIGR00293">
    <property type="entry name" value="prefoldin subunit alpha"/>
    <property type="match status" value="1"/>
</dbReference>
<dbReference type="GO" id="GO:0005737">
    <property type="term" value="C:cytoplasm"/>
    <property type="evidence" value="ECO:0007669"/>
    <property type="project" value="TreeGrafter"/>
</dbReference>
<comment type="similarity">
    <text evidence="1">Belongs to the prefoldin subunit alpha family.</text>
</comment>
<dbReference type="GO" id="GO:1990114">
    <property type="term" value="P:RNA polymerase II core complex assembly"/>
    <property type="evidence" value="ECO:0007669"/>
    <property type="project" value="TreeGrafter"/>
</dbReference>